<dbReference type="InterPro" id="IPR020579">
    <property type="entry name" value="Exonuc_VII_lsu_C"/>
</dbReference>
<dbReference type="GO" id="GO:0003676">
    <property type="term" value="F:nucleic acid binding"/>
    <property type="evidence" value="ECO:0007669"/>
    <property type="project" value="InterPro"/>
</dbReference>
<dbReference type="GO" id="GO:0009318">
    <property type="term" value="C:exodeoxyribonuclease VII complex"/>
    <property type="evidence" value="ECO:0007669"/>
    <property type="project" value="UniProtKB-UniRule"/>
</dbReference>
<evidence type="ECO:0000259" key="7">
    <source>
        <dbReference type="Pfam" id="PF02601"/>
    </source>
</evidence>
<comment type="subcellular location">
    <subcellularLocation>
        <location evidence="5 6">Cytoplasm</location>
    </subcellularLocation>
</comment>
<dbReference type="Proteomes" id="UP000593591">
    <property type="component" value="Chromosome"/>
</dbReference>
<dbReference type="AlphaFoldDB" id="A0A7M1XJT1"/>
<comment type="function">
    <text evidence="5">Bidirectionally degrades single-stranded DNA into large acid-insoluble oligonucleotides, which are then degraded further into small acid-soluble oligonucleotides.</text>
</comment>
<comment type="catalytic activity">
    <reaction evidence="5 6">
        <text>Exonucleolytic cleavage in either 5'- to 3'- or 3'- to 5'-direction to yield nucleoside 5'-phosphates.</text>
        <dbReference type="EC" id="3.1.11.6"/>
    </reaction>
</comment>
<dbReference type="GO" id="GO:0005737">
    <property type="term" value="C:cytoplasm"/>
    <property type="evidence" value="ECO:0007669"/>
    <property type="project" value="UniProtKB-SubCell"/>
</dbReference>
<dbReference type="PANTHER" id="PTHR30008">
    <property type="entry name" value="EXODEOXYRIBONUCLEASE 7 LARGE SUBUNIT"/>
    <property type="match status" value="1"/>
</dbReference>
<evidence type="ECO:0000256" key="5">
    <source>
        <dbReference type="HAMAP-Rule" id="MF_00378"/>
    </source>
</evidence>
<accession>A0A7M1XJT1</accession>
<name>A0A7M1XJT1_9SPIR</name>
<evidence type="ECO:0000313" key="10">
    <source>
        <dbReference type="Proteomes" id="UP000593591"/>
    </source>
</evidence>
<dbReference type="KEGG" id="trc:DYE49_04205"/>
<comment type="similarity">
    <text evidence="5 6">Belongs to the XseA family.</text>
</comment>
<dbReference type="EC" id="3.1.11.6" evidence="5"/>
<dbReference type="HAMAP" id="MF_00378">
    <property type="entry name" value="Exonuc_7_L"/>
    <property type="match status" value="1"/>
</dbReference>
<evidence type="ECO:0000256" key="4">
    <source>
        <dbReference type="ARBA" id="ARBA00022839"/>
    </source>
</evidence>
<keyword evidence="3 5" id="KW-0378">Hydrolase</keyword>
<gene>
    <name evidence="5 9" type="primary">xseA</name>
    <name evidence="9" type="ORF">DYE49_04205</name>
</gene>
<comment type="subunit">
    <text evidence="5">Heterooligomer composed of large and small subunits.</text>
</comment>
<evidence type="ECO:0000256" key="3">
    <source>
        <dbReference type="ARBA" id="ARBA00022801"/>
    </source>
</evidence>
<dbReference type="InterPro" id="IPR025824">
    <property type="entry name" value="OB-fold_nuc-bd_dom"/>
</dbReference>
<sequence>MKAYSVSEISQILKAAFENPAFSNLPVYGEVYSIKLGKFSYIELGDQGNKQTNSPLLRCAFSTFYNNNYHLEEIKVGDVIMITGKLSYYPHGSSVTLWGNEVEILKSQEGKNLLAKKKTLEKLDKLGYLDEKRKRKIPAYCKKVAILTAETGAAYQDILKTLHDRFPVSSVLYPCIVQGENAAKSMTEALLRAQEGDYDCILLGRGGGSKTDLSCFDDEKLSLAIAESKIPVITCIGHTIDLAIADRVSDIRAITPTEGASLINPSKDEVIKKRMEFSSQLDETMKNILRTNMMNLSAYIEKLEAYSPKNRIRLELEQLNQYQEKLSLHYQNILTRKKNNLSLYTSEIDHLFSSLLQKKKLQKERFTSLLENLDPEKFALKGYALIYKDGKKITSINQLKEDDKITITYHDGRKTAIIKERK</sequence>
<reference evidence="9 10" key="1">
    <citation type="submission" date="2018-08" db="EMBL/GenBank/DDBJ databases">
        <title>The first complete genome of Treponema rectale (CHPAT), a commensal spirochete of the bovine rectum.</title>
        <authorList>
            <person name="Staton G.J."/>
            <person name="Clegg S.R."/>
            <person name="Carter S.D."/>
            <person name="Radford A.D."/>
            <person name="Darby A."/>
            <person name="Hall N."/>
            <person name="Birtles R.J."/>
            <person name="Evans N.J."/>
        </authorList>
    </citation>
    <scope>NUCLEOTIDE SEQUENCE [LARGE SCALE GENOMIC DNA]</scope>
    <source>
        <strain evidence="9 10">CHPA</strain>
    </source>
</reference>
<evidence type="ECO:0000256" key="6">
    <source>
        <dbReference type="RuleBase" id="RU004355"/>
    </source>
</evidence>
<feature type="domain" description="Exonuclease VII large subunit C-terminal" evidence="7">
    <location>
        <begin position="128"/>
        <end position="415"/>
    </location>
</feature>
<dbReference type="GO" id="GO:0008855">
    <property type="term" value="F:exodeoxyribonuclease VII activity"/>
    <property type="evidence" value="ECO:0007669"/>
    <property type="project" value="UniProtKB-UniRule"/>
</dbReference>
<feature type="domain" description="OB-fold nucleic acid binding" evidence="8">
    <location>
        <begin position="4"/>
        <end position="102"/>
    </location>
</feature>
<dbReference type="EMBL" id="CP031517">
    <property type="protein sequence ID" value="QOS39707.1"/>
    <property type="molecule type" value="Genomic_DNA"/>
</dbReference>
<evidence type="ECO:0000313" key="9">
    <source>
        <dbReference type="EMBL" id="QOS39707.1"/>
    </source>
</evidence>
<proteinExistence type="inferred from homology"/>
<dbReference type="GO" id="GO:0006308">
    <property type="term" value="P:DNA catabolic process"/>
    <property type="evidence" value="ECO:0007669"/>
    <property type="project" value="UniProtKB-UniRule"/>
</dbReference>
<evidence type="ECO:0000256" key="2">
    <source>
        <dbReference type="ARBA" id="ARBA00022722"/>
    </source>
</evidence>
<protein>
    <recommendedName>
        <fullName evidence="5">Exodeoxyribonuclease 7 large subunit</fullName>
        <ecNumber evidence="5">3.1.11.6</ecNumber>
    </recommendedName>
    <alternativeName>
        <fullName evidence="5">Exodeoxyribonuclease VII large subunit</fullName>
        <shortName evidence="5">Exonuclease VII large subunit</shortName>
    </alternativeName>
</protein>
<keyword evidence="2 5" id="KW-0540">Nuclease</keyword>
<dbReference type="PANTHER" id="PTHR30008:SF0">
    <property type="entry name" value="EXODEOXYRIBONUCLEASE 7 LARGE SUBUNIT"/>
    <property type="match status" value="1"/>
</dbReference>
<dbReference type="Pfam" id="PF13742">
    <property type="entry name" value="tRNA_anti_2"/>
    <property type="match status" value="1"/>
</dbReference>
<dbReference type="Pfam" id="PF02601">
    <property type="entry name" value="Exonuc_VII_L"/>
    <property type="match status" value="1"/>
</dbReference>
<evidence type="ECO:0000259" key="8">
    <source>
        <dbReference type="Pfam" id="PF13742"/>
    </source>
</evidence>
<dbReference type="NCBIfam" id="TIGR00237">
    <property type="entry name" value="xseA"/>
    <property type="match status" value="1"/>
</dbReference>
<keyword evidence="4 5" id="KW-0269">Exonuclease</keyword>
<organism evidence="9 10">
    <name type="scientific">Treponema rectale</name>
    <dbReference type="NCBI Taxonomy" id="744512"/>
    <lineage>
        <taxon>Bacteria</taxon>
        <taxon>Pseudomonadati</taxon>
        <taxon>Spirochaetota</taxon>
        <taxon>Spirochaetia</taxon>
        <taxon>Spirochaetales</taxon>
        <taxon>Treponemataceae</taxon>
        <taxon>Treponema</taxon>
    </lineage>
</organism>
<dbReference type="InterPro" id="IPR003753">
    <property type="entry name" value="Exonuc_VII_L"/>
</dbReference>
<evidence type="ECO:0000256" key="1">
    <source>
        <dbReference type="ARBA" id="ARBA00022490"/>
    </source>
</evidence>
<keyword evidence="1 5" id="KW-0963">Cytoplasm</keyword>